<evidence type="ECO:0000313" key="3">
    <source>
        <dbReference type="Proteomes" id="UP001200145"/>
    </source>
</evidence>
<keyword evidence="1" id="KW-0732">Signal</keyword>
<accession>A0ABS9BCI0</accession>
<feature type="chain" id="PRO_5045404738" evidence="1">
    <location>
        <begin position="19"/>
        <end position="933"/>
    </location>
</feature>
<reference evidence="2 3" key="1">
    <citation type="submission" date="2022-01" db="EMBL/GenBank/DDBJ databases">
        <title>Flavihumibacter sp. nov., isolated from sediment of a river.</title>
        <authorList>
            <person name="Liu H."/>
        </authorList>
    </citation>
    <scope>NUCLEOTIDE SEQUENCE [LARGE SCALE GENOMIC DNA]</scope>
    <source>
        <strain evidence="2 3">RY-1</strain>
    </source>
</reference>
<name>A0ABS9BCI0_9BACT</name>
<gene>
    <name evidence="2" type="ORF">L0U88_00970</name>
</gene>
<organism evidence="2 3">
    <name type="scientific">Flavihumibacter fluminis</name>
    <dbReference type="NCBI Taxonomy" id="2909236"/>
    <lineage>
        <taxon>Bacteria</taxon>
        <taxon>Pseudomonadati</taxon>
        <taxon>Bacteroidota</taxon>
        <taxon>Chitinophagia</taxon>
        <taxon>Chitinophagales</taxon>
        <taxon>Chitinophagaceae</taxon>
        <taxon>Flavihumibacter</taxon>
    </lineage>
</organism>
<sequence>MRGLLFFLFGFIFLTAEAQQFGGHPLNQRWKQIKSPRTQVIFPTGWDSTALRVASIMDKIDSAAAFPLTRRVPVLLQHHTTQSNGYVALAPLRSEWYMTAPINGFELGSLNWPEQLALHEQRHFQQYLRFNRGGAKVFRFLLGQQGQALANALTIPDWFFEGDAVFQETLLSEQGRGRMPSFFNAWNALQEAGKQYSYQKLRNGSLRDFTPNHYQLGYLLLQYGQQQYGLSFWDKVSNDAAAMKGLFYPFQKAINQYSGIKFKEFRKKALELNQDTGKFQPVVNEENPVYTETGDLLYLRSSYSELPAFYLRLKTGEEKKIRVRDQSLDSYFSYANGKILYAAYQPDTRWGWRDYSDLKLLDIQSGKQKRITTHATYFTPALSSSGDSIIAILQDATGKSFLHLLTAEGKLLKEFPNDSGYIYSFPRFAKNALLTASRNRKGEMTLHAIDMVTGEHKALFNWSNHIIGYPMPVGDSVFFTMSVNNRDQTVLYHDNKLALLETVNRLTGNYQPAVLNHAYTSMQFTAHGYKLNTNPVTVKEWIPAEQVLALPMIQQKGSQYNEAPVSFLSYQTDTSLKIKPYKNISGFLNFHSWTPWYEEPEFSLTAHSQNLLNNFQTNLSATYNRNEGFTRLGVQSVFGGFFPYIQAGFDYTFNRQAIFRNRSIRFNELELTTGLQLPLNLSSGRQFSSLTLSSDFVYNQPYFRLPEKDSLGNRSYSYLNNQLVFAIQSQQARQQIFPKWAGTIRVQFRNAINRYSSRQWLAAGNQYFPGFARNHSLVLGWAVGGRDSLPGIRFSNNFPFARGYETLNLFRMQRSGISYHFPIAYPDAGLAQIVYLLRVRAAAYFDWARAKDPQLFSQSGWVNFRSTGIECYFDTRWWNQLPVSFGIRYAYLLDPDRMGGMGSNRWQFILPVNLIPSGAGKSAQEKKKQFSVF</sequence>
<dbReference type="SUPFAM" id="SSF69304">
    <property type="entry name" value="Tricorn protease N-terminal domain"/>
    <property type="match status" value="1"/>
</dbReference>
<comment type="caution">
    <text evidence="2">The sequence shown here is derived from an EMBL/GenBank/DDBJ whole genome shotgun (WGS) entry which is preliminary data.</text>
</comment>
<evidence type="ECO:0000256" key="1">
    <source>
        <dbReference type="SAM" id="SignalP"/>
    </source>
</evidence>
<dbReference type="RefSeq" id="WP_234863655.1">
    <property type="nucleotide sequence ID" value="NZ_JAKEVY010000001.1"/>
</dbReference>
<dbReference type="Proteomes" id="UP001200145">
    <property type="component" value="Unassembled WGS sequence"/>
</dbReference>
<evidence type="ECO:0000313" key="2">
    <source>
        <dbReference type="EMBL" id="MCF1713195.1"/>
    </source>
</evidence>
<protein>
    <submittedName>
        <fullName evidence="2">Uncharacterized protein</fullName>
    </submittedName>
</protein>
<keyword evidence="3" id="KW-1185">Reference proteome</keyword>
<dbReference type="Gene3D" id="2.130.10.10">
    <property type="entry name" value="YVTN repeat-like/Quinoprotein amine dehydrogenase"/>
    <property type="match status" value="1"/>
</dbReference>
<proteinExistence type="predicted"/>
<dbReference type="InterPro" id="IPR015943">
    <property type="entry name" value="WD40/YVTN_repeat-like_dom_sf"/>
</dbReference>
<feature type="signal peptide" evidence="1">
    <location>
        <begin position="1"/>
        <end position="18"/>
    </location>
</feature>
<dbReference type="EMBL" id="JAKEVY010000001">
    <property type="protein sequence ID" value="MCF1713195.1"/>
    <property type="molecule type" value="Genomic_DNA"/>
</dbReference>